<evidence type="ECO:0000313" key="3">
    <source>
        <dbReference type="EMBL" id="CEK59656.1"/>
    </source>
</evidence>
<feature type="domain" description="Arrestin C-terminal-like" evidence="2">
    <location>
        <begin position="5"/>
        <end position="95"/>
    </location>
</feature>
<dbReference type="GO" id="GO:0005737">
    <property type="term" value="C:cytoplasm"/>
    <property type="evidence" value="ECO:0007669"/>
    <property type="project" value="TreeGrafter"/>
</dbReference>
<proteinExistence type="predicted"/>
<dbReference type="Gene3D" id="2.60.40.640">
    <property type="match status" value="1"/>
</dbReference>
<gene>
    <name evidence="3" type="primary">ORF37026</name>
</gene>
<feature type="region of interest" description="Disordered" evidence="1">
    <location>
        <begin position="101"/>
        <end position="127"/>
    </location>
</feature>
<reference evidence="3" key="1">
    <citation type="submission" date="2014-12" db="EMBL/GenBank/DDBJ databases">
        <title>Insight into the proteome of Arion vulgaris.</title>
        <authorList>
            <person name="Aradska J."/>
            <person name="Bulat T."/>
            <person name="Smidak R."/>
            <person name="Sarate P."/>
            <person name="Gangsoo J."/>
            <person name="Sialana F."/>
            <person name="Bilban M."/>
            <person name="Lubec G."/>
        </authorList>
    </citation>
    <scope>NUCLEOTIDE SEQUENCE</scope>
    <source>
        <tissue evidence="3">Skin</tissue>
    </source>
</reference>
<dbReference type="PANTHER" id="PTHR11188">
    <property type="entry name" value="ARRESTIN DOMAIN CONTAINING PROTEIN"/>
    <property type="match status" value="1"/>
</dbReference>
<dbReference type="InterPro" id="IPR014756">
    <property type="entry name" value="Ig_E-set"/>
</dbReference>
<dbReference type="Pfam" id="PF02752">
    <property type="entry name" value="Arrestin_C"/>
    <property type="match status" value="1"/>
</dbReference>
<protein>
    <recommendedName>
        <fullName evidence="2">Arrestin C-terminal-like domain-containing protein</fullName>
    </recommendedName>
</protein>
<evidence type="ECO:0000256" key="1">
    <source>
        <dbReference type="SAM" id="MobiDB-lite"/>
    </source>
</evidence>
<sequence>DKSFVSLLMITTFHATTSTTSSCKEVARITRPGIAGHSEDVWEGEQLIIPPLPPSYLVGCKIIDIKYIVQLHVDPSGLSRMLRVPLEIIIGTIPLASVVQHNPPSPPPSTLEYGNWAGTSASGINNP</sequence>
<dbReference type="GO" id="GO:0015031">
    <property type="term" value="P:protein transport"/>
    <property type="evidence" value="ECO:0007669"/>
    <property type="project" value="TreeGrafter"/>
</dbReference>
<dbReference type="InterPro" id="IPR011022">
    <property type="entry name" value="Arrestin_C-like"/>
</dbReference>
<accession>A0A0B6YV40</accession>
<organism evidence="3">
    <name type="scientific">Arion vulgaris</name>
    <dbReference type="NCBI Taxonomy" id="1028688"/>
    <lineage>
        <taxon>Eukaryota</taxon>
        <taxon>Metazoa</taxon>
        <taxon>Spiralia</taxon>
        <taxon>Lophotrochozoa</taxon>
        <taxon>Mollusca</taxon>
        <taxon>Gastropoda</taxon>
        <taxon>Heterobranchia</taxon>
        <taxon>Euthyneura</taxon>
        <taxon>Panpulmonata</taxon>
        <taxon>Eupulmonata</taxon>
        <taxon>Stylommatophora</taxon>
        <taxon>Helicina</taxon>
        <taxon>Arionoidea</taxon>
        <taxon>Arionidae</taxon>
        <taxon>Arion</taxon>
    </lineage>
</organism>
<feature type="compositionally biased region" description="Polar residues" evidence="1">
    <location>
        <begin position="117"/>
        <end position="127"/>
    </location>
</feature>
<dbReference type="InterPro" id="IPR050357">
    <property type="entry name" value="Arrestin_domain-protein"/>
</dbReference>
<dbReference type="InterPro" id="IPR014752">
    <property type="entry name" value="Arrestin-like_C"/>
</dbReference>
<feature type="non-terminal residue" evidence="3">
    <location>
        <position position="127"/>
    </location>
</feature>
<evidence type="ECO:0000259" key="2">
    <source>
        <dbReference type="Pfam" id="PF02752"/>
    </source>
</evidence>
<dbReference type="EMBL" id="HACG01012791">
    <property type="protein sequence ID" value="CEK59656.1"/>
    <property type="molecule type" value="Transcribed_RNA"/>
</dbReference>
<name>A0A0B6YV40_9EUPU</name>
<dbReference type="PANTHER" id="PTHR11188:SF176">
    <property type="entry name" value="ARRESTIN DOMAIN-CONTAINING PROTEIN 1"/>
    <property type="match status" value="1"/>
</dbReference>
<feature type="non-terminal residue" evidence="3">
    <location>
        <position position="1"/>
    </location>
</feature>
<dbReference type="SUPFAM" id="SSF81296">
    <property type="entry name" value="E set domains"/>
    <property type="match status" value="1"/>
</dbReference>
<dbReference type="AlphaFoldDB" id="A0A0B6YV40"/>